<reference evidence="3 4" key="1">
    <citation type="submission" date="2017-11" db="EMBL/GenBank/DDBJ databases">
        <title>The genome of Rhizophagus clarus HR1 reveals common genetic basis of auxotrophy among arbuscular mycorrhizal fungi.</title>
        <authorList>
            <person name="Kobayashi Y."/>
        </authorList>
    </citation>
    <scope>NUCLEOTIDE SEQUENCE [LARGE SCALE GENOMIC DNA]</scope>
    <source>
        <strain evidence="3 4">HR1</strain>
    </source>
</reference>
<keyword evidence="1" id="KW-0233">DNA recombination</keyword>
<dbReference type="InterPro" id="IPR010285">
    <property type="entry name" value="DNA_helicase_pif1-like_DEAD"/>
</dbReference>
<comment type="caution">
    <text evidence="3">The sequence shown here is derived from an EMBL/GenBank/DDBJ whole genome shotgun (WGS) entry which is preliminary data.</text>
</comment>
<dbReference type="GO" id="GO:0000723">
    <property type="term" value="P:telomere maintenance"/>
    <property type="evidence" value="ECO:0007669"/>
    <property type="project" value="InterPro"/>
</dbReference>
<gene>
    <name evidence="3" type="ORF">RclHR1_19480001</name>
</gene>
<accession>A0A2Z6QU00</accession>
<dbReference type="EMBL" id="BEXD01001055">
    <property type="protein sequence ID" value="GBB91982.1"/>
    <property type="molecule type" value="Genomic_DNA"/>
</dbReference>
<feature type="domain" description="DNA helicase Pif1-like DEAD-box helicase" evidence="2">
    <location>
        <begin position="178"/>
        <end position="331"/>
    </location>
</feature>
<dbReference type="EC" id="5.6.2.3" evidence="1"/>
<dbReference type="GO" id="GO:0006281">
    <property type="term" value="P:DNA repair"/>
    <property type="evidence" value="ECO:0007669"/>
    <property type="project" value="UniProtKB-KW"/>
</dbReference>
<dbReference type="CDD" id="cd18809">
    <property type="entry name" value="SF1_C_RecD"/>
    <property type="match status" value="1"/>
</dbReference>
<comment type="similarity">
    <text evidence="1">Belongs to the helicase family.</text>
</comment>
<dbReference type="Gene3D" id="3.40.50.300">
    <property type="entry name" value="P-loop containing nucleotide triphosphate hydrolases"/>
    <property type="match status" value="2"/>
</dbReference>
<keyword evidence="1" id="KW-0234">DNA repair</keyword>
<feature type="non-terminal residue" evidence="3">
    <location>
        <position position="1"/>
    </location>
</feature>
<dbReference type="STRING" id="94130.A0A2Z6QU00"/>
<dbReference type="AlphaFoldDB" id="A0A2Z6QU00"/>
<dbReference type="GO" id="GO:0043139">
    <property type="term" value="F:5'-3' DNA helicase activity"/>
    <property type="evidence" value="ECO:0007669"/>
    <property type="project" value="UniProtKB-EC"/>
</dbReference>
<dbReference type="GO" id="GO:0006310">
    <property type="term" value="P:DNA recombination"/>
    <property type="evidence" value="ECO:0007669"/>
    <property type="project" value="UniProtKB-KW"/>
</dbReference>
<dbReference type="GO" id="GO:0005524">
    <property type="term" value="F:ATP binding"/>
    <property type="evidence" value="ECO:0007669"/>
    <property type="project" value="UniProtKB-KW"/>
</dbReference>
<dbReference type="InterPro" id="IPR027417">
    <property type="entry name" value="P-loop_NTPase"/>
</dbReference>
<dbReference type="SUPFAM" id="SSF52540">
    <property type="entry name" value="P-loop containing nucleoside triphosphate hydrolases"/>
    <property type="match status" value="2"/>
</dbReference>
<evidence type="ECO:0000259" key="2">
    <source>
        <dbReference type="Pfam" id="PF05970"/>
    </source>
</evidence>
<keyword evidence="1" id="KW-0347">Helicase</keyword>
<evidence type="ECO:0000256" key="1">
    <source>
        <dbReference type="RuleBase" id="RU363044"/>
    </source>
</evidence>
<keyword evidence="1" id="KW-0067">ATP-binding</keyword>
<evidence type="ECO:0000313" key="4">
    <source>
        <dbReference type="Proteomes" id="UP000247702"/>
    </source>
</evidence>
<comment type="catalytic activity">
    <reaction evidence="1">
        <text>ATP + H2O = ADP + phosphate + H(+)</text>
        <dbReference type="Rhea" id="RHEA:13065"/>
        <dbReference type="ChEBI" id="CHEBI:15377"/>
        <dbReference type="ChEBI" id="CHEBI:15378"/>
        <dbReference type="ChEBI" id="CHEBI:30616"/>
        <dbReference type="ChEBI" id="CHEBI:43474"/>
        <dbReference type="ChEBI" id="CHEBI:456216"/>
        <dbReference type="EC" id="5.6.2.3"/>
    </reaction>
</comment>
<keyword evidence="1" id="KW-0227">DNA damage</keyword>
<name>A0A2Z6QU00_9GLOM</name>
<sequence>EQLSPYWDDAIDKYFDRPSDDIFNNITYPLYHRNYIIQKNQPTNGIYYIDKKNRFVKKRQKEILVRFQHLTIEQSESFFYQQLLLRLPVNNEADLKNSYPTYKAHFEAKYPAEFSLTLNHVQNSMQSNIQKYTKNYQNLIDKLITSLHTNLQHIIRIQLFNLLQQPNPSTNLSSILFSEDQYKIFNILINNWGQRNNSKHPYFFLTGSAGTGKSFITQQIVNFLTKKNIKYLLMAPTGVAAKNIDGQTIHSALHIRNTQVYFETLSYYNDQQKKELSQIKAIIIDEVSMVSSAFLSFISSLFAKIHKNSLPFGGIPTLLIGDLAQLPPVNGKQVFFAPEWLEFFPLFLTTSHRQCEDMLFYKILQEIRVGKLSPQTISLINEKVLSYQSSVTSIDTSYICGFRHDADSINNLICGFLPTSNNDTSSGSLISMAVDHINNNKCEPKECNKQFKHYTNLPSELIIREGARVMFLTNKLFKEELCNGSIGIITKIIDENRIEVVFPINSEINQIIVEKITAYFNMNGIPAQRTQFPLQNAFALTVHKTQGLTLPHATVSLDEQMFANGQAYVAMSRAKSWKNLEIRSFNPNAIRVDNEMLQELDRLQQKYNTLQSKYIS</sequence>
<keyword evidence="4" id="KW-1185">Reference proteome</keyword>
<proteinExistence type="inferred from homology"/>
<evidence type="ECO:0000313" key="3">
    <source>
        <dbReference type="EMBL" id="GBB91982.1"/>
    </source>
</evidence>
<protein>
    <recommendedName>
        <fullName evidence="1">ATP-dependent DNA helicase</fullName>
        <ecNumber evidence="1">5.6.2.3</ecNumber>
    </recommendedName>
</protein>
<comment type="cofactor">
    <cofactor evidence="1">
        <name>Mg(2+)</name>
        <dbReference type="ChEBI" id="CHEBI:18420"/>
    </cofactor>
</comment>
<organism evidence="3 4">
    <name type="scientific">Rhizophagus clarus</name>
    <dbReference type="NCBI Taxonomy" id="94130"/>
    <lineage>
        <taxon>Eukaryota</taxon>
        <taxon>Fungi</taxon>
        <taxon>Fungi incertae sedis</taxon>
        <taxon>Mucoromycota</taxon>
        <taxon>Glomeromycotina</taxon>
        <taxon>Glomeromycetes</taxon>
        <taxon>Glomerales</taxon>
        <taxon>Glomeraceae</taxon>
        <taxon>Rhizophagus</taxon>
    </lineage>
</organism>
<dbReference type="InterPro" id="IPR051055">
    <property type="entry name" value="PIF1_helicase"/>
</dbReference>
<keyword evidence="1" id="KW-0547">Nucleotide-binding</keyword>
<keyword evidence="1" id="KW-0378">Hydrolase</keyword>
<dbReference type="PANTHER" id="PTHR47642">
    <property type="entry name" value="ATP-DEPENDENT DNA HELICASE"/>
    <property type="match status" value="1"/>
</dbReference>
<dbReference type="Pfam" id="PF05970">
    <property type="entry name" value="PIF1"/>
    <property type="match status" value="1"/>
</dbReference>
<dbReference type="GO" id="GO:0016887">
    <property type="term" value="F:ATP hydrolysis activity"/>
    <property type="evidence" value="ECO:0007669"/>
    <property type="project" value="RHEA"/>
</dbReference>
<dbReference type="Proteomes" id="UP000247702">
    <property type="component" value="Unassembled WGS sequence"/>
</dbReference>